<dbReference type="InterPro" id="IPR034027">
    <property type="entry name" value="Reprolysin_adamalysin"/>
</dbReference>
<dbReference type="Pfam" id="PF01562">
    <property type="entry name" value="Pep_M12B_propep"/>
    <property type="match status" value="1"/>
</dbReference>
<dbReference type="InterPro" id="IPR002870">
    <property type="entry name" value="Peptidase_M12B_N"/>
</dbReference>
<dbReference type="Pfam" id="PF00200">
    <property type="entry name" value="Disintegrin"/>
    <property type="match status" value="1"/>
</dbReference>
<dbReference type="InterPro" id="IPR006586">
    <property type="entry name" value="ADAM_Cys-rich"/>
</dbReference>
<dbReference type="Gene3D" id="4.10.70.10">
    <property type="entry name" value="Disintegrin domain"/>
    <property type="match status" value="1"/>
</dbReference>
<dbReference type="InterPro" id="IPR001590">
    <property type="entry name" value="Peptidase_M12B"/>
</dbReference>
<dbReference type="PROSITE" id="PS50215">
    <property type="entry name" value="ADAM_MEPRO"/>
    <property type="match status" value="1"/>
</dbReference>
<dbReference type="EMBL" id="KL225562">
    <property type="protein sequence ID" value="KFM00401.1"/>
    <property type="molecule type" value="Genomic_DNA"/>
</dbReference>
<keyword evidence="6" id="KW-1185">Reference proteome</keyword>
<gene>
    <name evidence="5" type="ORF">AS27_08371</name>
</gene>
<accession>A0A087QGP7</accession>
<sequence length="513" mass="56513">VSYVLTIEGRPYTLHLQQHVFLSDDFRIYVSNEKGSLRSDSTHIKGGCYYRGYIDGFPSSAVTLSTCSGLSIEALLLNGHLSSVANLGNKVTIECRNIYSIGDHFLFQPLPAAARSPKYFKVYVVLDKALYNYMGSDTNAATQKIIQVFNLVNNMFNPVNVTIVLSSLELWTEENKISTAGEADDLLQRFLQWKQSYLALRSYDVAYLLVYRDRAGFVGATAPGKACQRCAAGAVAVVRCCLSPTSPRVRTRWGDWGPQQLPGRSRGCGQRQPARAATCHPPPGRVRFSGAKAFSSCSIRDFETFLKHDGGACLFNRPRLTGLSYRRKAVCGNGVVEPGEQCDCGSAEACLKDKCCTKRCRFKPGVKCSSGLCCKACQPPPPADAQCDLPEFCNGSSASCPSDLYVQDGHGCEHGTGYCYRGRCQSPDLQCQRLYGRGSKNAPVACYEELNSQRDRFGHCGFQPRQGYKSCAWRNLRCGKLICTYPYSTPFASDAAAVVYVQVREHLCVSLDY</sequence>
<dbReference type="GO" id="GO:0007155">
    <property type="term" value="P:cell adhesion"/>
    <property type="evidence" value="ECO:0007669"/>
    <property type="project" value="TreeGrafter"/>
</dbReference>
<dbReference type="CDD" id="cd04269">
    <property type="entry name" value="ZnMc_adamalysin_II_like"/>
    <property type="match status" value="1"/>
</dbReference>
<dbReference type="AlphaFoldDB" id="A0A087QGP7"/>
<feature type="domain" description="Disintegrin" evidence="3">
    <location>
        <begin position="328"/>
        <end position="408"/>
    </location>
</feature>
<feature type="non-terminal residue" evidence="5">
    <location>
        <position position="1"/>
    </location>
</feature>
<dbReference type="SUPFAM" id="SSF57552">
    <property type="entry name" value="Blood coagulation inhibitor (disintegrin)"/>
    <property type="match status" value="1"/>
</dbReference>
<dbReference type="PANTHER" id="PTHR11905">
    <property type="entry name" value="ADAM A DISINTEGRIN AND METALLOPROTEASE DOMAIN"/>
    <property type="match status" value="1"/>
</dbReference>
<dbReference type="FunFam" id="4.10.70.10:FF:000003">
    <property type="entry name" value="Disintegrin and metalloproteinase domain-containing protein 17"/>
    <property type="match status" value="1"/>
</dbReference>
<dbReference type="GO" id="GO:0005886">
    <property type="term" value="C:plasma membrane"/>
    <property type="evidence" value="ECO:0007669"/>
    <property type="project" value="TreeGrafter"/>
</dbReference>
<dbReference type="GO" id="GO:0006508">
    <property type="term" value="P:proteolysis"/>
    <property type="evidence" value="ECO:0007669"/>
    <property type="project" value="InterPro"/>
</dbReference>
<keyword evidence="5" id="KW-0401">Integrin</keyword>
<evidence type="ECO:0000256" key="2">
    <source>
        <dbReference type="PROSITE-ProRule" id="PRU00276"/>
    </source>
</evidence>
<proteinExistence type="predicted"/>
<comment type="caution">
    <text evidence="2">Lacks conserved residue(s) required for the propagation of feature annotation.</text>
</comment>
<dbReference type="SUPFAM" id="SSF55486">
    <property type="entry name" value="Metalloproteases ('zincins'), catalytic domain"/>
    <property type="match status" value="1"/>
</dbReference>
<feature type="non-terminal residue" evidence="5">
    <location>
        <position position="513"/>
    </location>
</feature>
<dbReference type="PANTHER" id="PTHR11905:SF158">
    <property type="entry name" value="DISINTEGRIN AND METALLOPROTEINASE DOMAIN-CONTAINING PROTEIN 18"/>
    <property type="match status" value="1"/>
</dbReference>
<dbReference type="Gene3D" id="3.40.390.10">
    <property type="entry name" value="Collagenase (Catalytic Domain)"/>
    <property type="match status" value="1"/>
</dbReference>
<evidence type="ECO:0000256" key="1">
    <source>
        <dbReference type="ARBA" id="ARBA00023157"/>
    </source>
</evidence>
<protein>
    <submittedName>
        <fullName evidence="5">Disintegrin and metalloproteinase domain-containing protein 32</fullName>
    </submittedName>
</protein>
<dbReference type="Pfam" id="PF01421">
    <property type="entry name" value="Reprolysin"/>
    <property type="match status" value="2"/>
</dbReference>
<dbReference type="STRING" id="9233.A0A087QGP7"/>
<keyword evidence="1" id="KW-1015">Disulfide bond</keyword>
<evidence type="ECO:0000313" key="6">
    <source>
        <dbReference type="Proteomes" id="UP000053286"/>
    </source>
</evidence>
<evidence type="ECO:0000313" key="5">
    <source>
        <dbReference type="EMBL" id="KFM00401.1"/>
    </source>
</evidence>
<evidence type="ECO:0000259" key="4">
    <source>
        <dbReference type="PROSITE" id="PS50215"/>
    </source>
</evidence>
<evidence type="ECO:0000259" key="3">
    <source>
        <dbReference type="PROSITE" id="PS50214"/>
    </source>
</evidence>
<dbReference type="GO" id="GO:0008584">
    <property type="term" value="P:male gonad development"/>
    <property type="evidence" value="ECO:0007669"/>
    <property type="project" value="TreeGrafter"/>
</dbReference>
<dbReference type="InterPro" id="IPR001762">
    <property type="entry name" value="Disintegrin_dom"/>
</dbReference>
<dbReference type="SMART" id="SM00608">
    <property type="entry name" value="ACR"/>
    <property type="match status" value="1"/>
</dbReference>
<reference evidence="5 6" key="1">
    <citation type="submission" date="2014-04" db="EMBL/GenBank/DDBJ databases">
        <title>Genome evolution of avian class.</title>
        <authorList>
            <person name="Zhang G."/>
            <person name="Li C."/>
        </authorList>
    </citation>
    <scope>NUCLEOTIDE SEQUENCE [LARGE SCALE GENOMIC DNA]</scope>
    <source>
        <strain evidence="5">BGI_AS27</strain>
    </source>
</reference>
<dbReference type="InterPro" id="IPR036436">
    <property type="entry name" value="Disintegrin_dom_sf"/>
</dbReference>
<feature type="domain" description="Peptidase M12B" evidence="4">
    <location>
        <begin position="118"/>
        <end position="318"/>
    </location>
</feature>
<dbReference type="Proteomes" id="UP000053286">
    <property type="component" value="Unassembled WGS sequence"/>
</dbReference>
<dbReference type="PROSITE" id="PS50214">
    <property type="entry name" value="DISINTEGRIN_2"/>
    <property type="match status" value="1"/>
</dbReference>
<dbReference type="Pfam" id="PF08516">
    <property type="entry name" value="ADAM_CR"/>
    <property type="match status" value="1"/>
</dbReference>
<name>A0A087QGP7_APTFO</name>
<dbReference type="InterPro" id="IPR024079">
    <property type="entry name" value="MetalloPept_cat_dom_sf"/>
</dbReference>
<dbReference type="GO" id="GO:0007339">
    <property type="term" value="P:binding of sperm to zona pellucida"/>
    <property type="evidence" value="ECO:0007669"/>
    <property type="project" value="TreeGrafter"/>
</dbReference>
<organism evidence="5 6">
    <name type="scientific">Aptenodytes forsteri</name>
    <name type="common">Emperor penguin</name>
    <dbReference type="NCBI Taxonomy" id="9233"/>
    <lineage>
        <taxon>Eukaryota</taxon>
        <taxon>Metazoa</taxon>
        <taxon>Chordata</taxon>
        <taxon>Craniata</taxon>
        <taxon>Vertebrata</taxon>
        <taxon>Euteleostomi</taxon>
        <taxon>Archelosauria</taxon>
        <taxon>Archosauria</taxon>
        <taxon>Dinosauria</taxon>
        <taxon>Saurischia</taxon>
        <taxon>Theropoda</taxon>
        <taxon>Coelurosauria</taxon>
        <taxon>Aves</taxon>
        <taxon>Neognathae</taxon>
        <taxon>Neoaves</taxon>
        <taxon>Aequornithes</taxon>
        <taxon>Sphenisciformes</taxon>
        <taxon>Spheniscidae</taxon>
        <taxon>Aptenodytes</taxon>
    </lineage>
</organism>
<dbReference type="GO" id="GO:0004222">
    <property type="term" value="F:metalloendopeptidase activity"/>
    <property type="evidence" value="ECO:0007669"/>
    <property type="project" value="InterPro"/>
</dbReference>
<dbReference type="SMART" id="SM00050">
    <property type="entry name" value="DISIN"/>
    <property type="match status" value="1"/>
</dbReference>
<dbReference type="GO" id="GO:0007229">
    <property type="term" value="P:integrin-mediated signaling pathway"/>
    <property type="evidence" value="ECO:0007669"/>
    <property type="project" value="UniProtKB-KW"/>
</dbReference>